<comment type="caution">
    <text evidence="2">The sequence shown here is derived from an EMBL/GenBank/DDBJ whole genome shotgun (WGS) entry which is preliminary data.</text>
</comment>
<proteinExistence type="predicted"/>
<keyword evidence="1" id="KW-0175">Coiled coil</keyword>
<dbReference type="Proteomes" id="UP000664857">
    <property type="component" value="Unassembled WGS sequence"/>
</dbReference>
<name>A0ABS3HNZ7_9ENTE</name>
<gene>
    <name evidence="2" type="ORF">DOK76_00225</name>
</gene>
<dbReference type="EMBL" id="JAFLVX010000002">
    <property type="protein sequence ID" value="MBO0475470.1"/>
    <property type="molecule type" value="Genomic_DNA"/>
</dbReference>
<accession>A0ABS3HNZ7</accession>
<sequence>MNEFDIIIPNESELIIDVTDISLYDYNFEAFSLSSLQETANAQVNNKILNKLTNMIVENASTIGELKNLFDSQKTEYVADLSKVAKEKLASGEWKLGVRAKTGETYAVIKDAATGRSQSFVTLKEKVMTDLGMLPQLAAVQYQLKEISEQIQTLTQAVTRVEQGQYDDRYAGFISSRQMVLEGMSVSDETIRKNLLSSAINLNNETIGKLMFSIHRNSLELINDKTKTKDIIRLEKHLTESLSYLNASVQLNVVAYTTLGEAKAISTTLRNYKAFVDQTLLSDKTKDNRSIAWLIDNNRKEDDGQFLEMSQKVSTKIESLITNKEIEVGDEGNERIKEESL</sequence>
<evidence type="ECO:0000256" key="1">
    <source>
        <dbReference type="SAM" id="Coils"/>
    </source>
</evidence>
<reference evidence="2 3" key="1">
    <citation type="submission" date="2021-03" db="EMBL/GenBank/DDBJ databases">
        <title>Enterococcal diversity collection.</title>
        <authorList>
            <person name="Gilmore M.S."/>
            <person name="Schwartzman J."/>
            <person name="Van Tyne D."/>
            <person name="Martin M."/>
            <person name="Earl A.M."/>
            <person name="Manson A.L."/>
            <person name="Straub T."/>
            <person name="Salamzade R."/>
            <person name="Saavedra J."/>
            <person name="Lebreton F."/>
            <person name="Prichula J."/>
            <person name="Schaufler K."/>
            <person name="Gaca A."/>
            <person name="Sgardioli B."/>
            <person name="Wagenaar J."/>
            <person name="Strong T."/>
        </authorList>
    </citation>
    <scope>NUCLEOTIDE SEQUENCE [LARGE SCALE GENOMIC DNA]</scope>
    <source>
        <strain evidence="2 3">DIV0080</strain>
    </source>
</reference>
<evidence type="ECO:0008006" key="4">
    <source>
        <dbReference type="Google" id="ProtNLM"/>
    </source>
</evidence>
<evidence type="ECO:0000313" key="3">
    <source>
        <dbReference type="Proteomes" id="UP000664857"/>
    </source>
</evidence>
<evidence type="ECO:0000313" key="2">
    <source>
        <dbReference type="EMBL" id="MBO0475470.1"/>
    </source>
</evidence>
<protein>
    <recommendedName>
        <fullName evidence="4">Tellurite resistance protein</fullName>
    </recommendedName>
</protein>
<feature type="coiled-coil region" evidence="1">
    <location>
        <begin position="137"/>
        <end position="164"/>
    </location>
</feature>
<dbReference type="RefSeq" id="WP_206964060.1">
    <property type="nucleotide sequence ID" value="NZ_JAFLVX010000002.1"/>
</dbReference>
<organism evidence="2 3">
    <name type="scientific">Candidatus Vagococcus giribetii</name>
    <dbReference type="NCBI Taxonomy" id="2230876"/>
    <lineage>
        <taxon>Bacteria</taxon>
        <taxon>Bacillati</taxon>
        <taxon>Bacillota</taxon>
        <taxon>Bacilli</taxon>
        <taxon>Lactobacillales</taxon>
        <taxon>Enterococcaceae</taxon>
        <taxon>Vagococcus</taxon>
    </lineage>
</organism>
<keyword evidence="3" id="KW-1185">Reference proteome</keyword>